<evidence type="ECO:0008006" key="3">
    <source>
        <dbReference type="Google" id="ProtNLM"/>
    </source>
</evidence>
<evidence type="ECO:0000313" key="1">
    <source>
        <dbReference type="EMBL" id="CUU69667.1"/>
    </source>
</evidence>
<organism evidence="1 2">
    <name type="scientific">Campylobacter hyointestinalis subsp. hyointestinalis</name>
    <dbReference type="NCBI Taxonomy" id="91352"/>
    <lineage>
        <taxon>Bacteria</taxon>
        <taxon>Pseudomonadati</taxon>
        <taxon>Campylobacterota</taxon>
        <taxon>Epsilonproteobacteria</taxon>
        <taxon>Campylobacterales</taxon>
        <taxon>Campylobacteraceae</taxon>
        <taxon>Campylobacter</taxon>
    </lineage>
</organism>
<dbReference type="AlphaFoldDB" id="A0A0S4RD68"/>
<protein>
    <recommendedName>
        <fullName evidence="3">Protein hydE</fullName>
    </recommendedName>
</protein>
<accession>A0A0S4RD68</accession>
<reference evidence="1 2" key="1">
    <citation type="submission" date="2015-11" db="EMBL/GenBank/DDBJ databases">
        <authorList>
            <consortium name="Pathogen Informatics"/>
        </authorList>
    </citation>
    <scope>NUCLEOTIDE SEQUENCE [LARGE SCALE GENOMIC DNA]</scope>
    <source>
        <strain evidence="1 2">006A-0059</strain>
    </source>
</reference>
<proteinExistence type="predicted"/>
<evidence type="ECO:0000313" key="2">
    <source>
        <dbReference type="Proteomes" id="UP000052237"/>
    </source>
</evidence>
<keyword evidence="2" id="KW-1185">Reference proteome</keyword>
<name>A0A0S4RD68_CAMHY</name>
<sequence length="479" mass="55076">MILCFEFKFSCSLKTLAFFLDFWAKQSTLQYALNYEKDIIRLYVSGTDEELGKFSDEYLPLVPHSIFLQSSKVEVAEYLPSHQEQIFDFKFKNITPKSLKNGKNEFGFGCDDEFINEAIKRIENGESIIYEGVWISKFDSFDADYLLPTNLNTLPKIFVVDEKSLIALASFEKPVLSLKTNAIFKTNHKNTPTFFDVRAAWDINIYKIASILNSKGINFLKVKSSQNEFKINVLDDSFLIVRNSEFLQGEDLDFIGSKSDKNLATFGLMLKEFGLLDTTVARLFFSHKFDDFIKVYKGNDEFDMFKLSIPKSYEEIYEQIATFNGGDRLLENYKKSFLLPSGKFSLPNNFYSIYTILDEILGFDGKLFDFARDFGGSKGVRIDYKMKSKNEFDVIALIRSAISFRLAGAEPKNLSFGCFESLAFFVSDFGDIIKDEFECQNFLLSGELFSHKTIANLVLKYSNSNYKTRFSEQYPLEIS</sequence>
<dbReference type="EMBL" id="FAVB01000001">
    <property type="protein sequence ID" value="CUU69667.1"/>
    <property type="molecule type" value="Genomic_DNA"/>
</dbReference>
<dbReference type="Proteomes" id="UP000052237">
    <property type="component" value="Unassembled WGS sequence"/>
</dbReference>
<gene>
    <name evidence="1" type="ORF">ERS686654_00179</name>
</gene>
<dbReference type="RefSeq" id="WP_059426928.1">
    <property type="nucleotide sequence ID" value="NZ_FAUV01000001.1"/>
</dbReference>
<comment type="caution">
    <text evidence="1">The sequence shown here is derived from an EMBL/GenBank/DDBJ whole genome shotgun (WGS) entry which is preliminary data.</text>
</comment>